<name>A0ABU8JC98_9GAMM</name>
<dbReference type="PANTHER" id="PTHR36109:SF2">
    <property type="entry name" value="MEMBRANE PROTEIN"/>
    <property type="match status" value="1"/>
</dbReference>
<organism evidence="2 3">
    <name type="scientific">Fulvimonas yonginensis</name>
    <dbReference type="NCBI Taxonomy" id="1495200"/>
    <lineage>
        <taxon>Bacteria</taxon>
        <taxon>Pseudomonadati</taxon>
        <taxon>Pseudomonadota</taxon>
        <taxon>Gammaproteobacteria</taxon>
        <taxon>Lysobacterales</taxon>
        <taxon>Rhodanobacteraceae</taxon>
        <taxon>Fulvimonas</taxon>
    </lineage>
</organism>
<reference evidence="2 3" key="1">
    <citation type="journal article" date="2014" name="Int. J. Syst. Evol. Microbiol.">
        <title>Fulvimonas yonginensis sp. nov., isolated from greenhouse soil, and emended description of the genus Fulvimonas.</title>
        <authorList>
            <person name="Ahn J.H."/>
            <person name="Kim S.J."/>
            <person name="Weon H.Y."/>
            <person name="Hong S.B."/>
            <person name="Seok S.J."/>
            <person name="Kwon S.W."/>
        </authorList>
    </citation>
    <scope>NUCLEOTIDE SEQUENCE [LARGE SCALE GENOMIC DNA]</scope>
    <source>
        <strain evidence="2 3">KACC 16952</strain>
    </source>
</reference>
<evidence type="ECO:0008006" key="4">
    <source>
        <dbReference type="Google" id="ProtNLM"/>
    </source>
</evidence>
<accession>A0ABU8JC98</accession>
<evidence type="ECO:0000313" key="3">
    <source>
        <dbReference type="Proteomes" id="UP001381174"/>
    </source>
</evidence>
<dbReference type="PROSITE" id="PS50890">
    <property type="entry name" value="PUA"/>
    <property type="match status" value="1"/>
</dbReference>
<protein>
    <recommendedName>
        <fullName evidence="4">DUF3341 domain-containing protein</fullName>
    </recommendedName>
</protein>
<keyword evidence="3" id="KW-1185">Reference proteome</keyword>
<evidence type="ECO:0000313" key="2">
    <source>
        <dbReference type="EMBL" id="MEI7037177.1"/>
    </source>
</evidence>
<dbReference type="RefSeq" id="WP_336807806.1">
    <property type="nucleotide sequence ID" value="NZ_JBBBNY010000006.1"/>
</dbReference>
<dbReference type="InterPro" id="IPR052948">
    <property type="entry name" value="Low_temp-induced_all0457"/>
</dbReference>
<dbReference type="Proteomes" id="UP001381174">
    <property type="component" value="Unassembled WGS sequence"/>
</dbReference>
<sequence>MYASVFCTVAGQDNAEEIVSDLKDAGFSGNDISVLMQDRRGTREFATEQNTKAPEGATTGGVAGMGVGAGLGWLVGIGTLAIPGIGPFIAAGPIMAALGGAAIGGATGGIVGALIGLGIPEVEAKHYDERVREGRALVTVHTEDMAERDRARAIFERHGAEDISTGTGAGLGATRGSTGTNLNTGPRY</sequence>
<evidence type="ECO:0000256" key="1">
    <source>
        <dbReference type="SAM" id="MobiDB-lite"/>
    </source>
</evidence>
<feature type="region of interest" description="Disordered" evidence="1">
    <location>
        <begin position="165"/>
        <end position="188"/>
    </location>
</feature>
<dbReference type="EMBL" id="JBBBNY010000006">
    <property type="protein sequence ID" value="MEI7037177.1"/>
    <property type="molecule type" value="Genomic_DNA"/>
</dbReference>
<proteinExistence type="predicted"/>
<gene>
    <name evidence="2" type="ORF">WAT24_10455</name>
</gene>
<dbReference type="PANTHER" id="PTHR36109">
    <property type="entry name" value="MEMBRANE PROTEIN-RELATED"/>
    <property type="match status" value="1"/>
</dbReference>
<comment type="caution">
    <text evidence="2">The sequence shown here is derived from an EMBL/GenBank/DDBJ whole genome shotgun (WGS) entry which is preliminary data.</text>
</comment>